<evidence type="ECO:0000259" key="5">
    <source>
        <dbReference type="SMART" id="SM00645"/>
    </source>
</evidence>
<accession>A0A1J1IM45</accession>
<evidence type="ECO:0000256" key="3">
    <source>
        <dbReference type="ARBA" id="ARBA00022801"/>
    </source>
</evidence>
<evidence type="ECO:0000313" key="6">
    <source>
        <dbReference type="EMBL" id="CRL01319.1"/>
    </source>
</evidence>
<keyword evidence="7" id="KW-1185">Reference proteome</keyword>
<evidence type="ECO:0000256" key="4">
    <source>
        <dbReference type="ARBA" id="ARBA00022807"/>
    </source>
</evidence>
<dbReference type="InterPro" id="IPR038765">
    <property type="entry name" value="Papain-like_cys_pep_sf"/>
</dbReference>
<evidence type="ECO:0000256" key="2">
    <source>
        <dbReference type="ARBA" id="ARBA00022670"/>
    </source>
</evidence>
<dbReference type="PRINTS" id="PR00705">
    <property type="entry name" value="PAPAIN"/>
</dbReference>
<name>A0A1J1IM45_9DIPT</name>
<gene>
    <name evidence="6" type="primary">similar to Cathepsin L</name>
    <name evidence="6" type="ORF">CLUMA_CG014511</name>
</gene>
<organism evidence="6 7">
    <name type="scientific">Clunio marinus</name>
    <dbReference type="NCBI Taxonomy" id="568069"/>
    <lineage>
        <taxon>Eukaryota</taxon>
        <taxon>Metazoa</taxon>
        <taxon>Ecdysozoa</taxon>
        <taxon>Arthropoda</taxon>
        <taxon>Hexapoda</taxon>
        <taxon>Insecta</taxon>
        <taxon>Pterygota</taxon>
        <taxon>Neoptera</taxon>
        <taxon>Endopterygota</taxon>
        <taxon>Diptera</taxon>
        <taxon>Nematocera</taxon>
        <taxon>Chironomoidea</taxon>
        <taxon>Chironomidae</taxon>
        <taxon>Clunio</taxon>
    </lineage>
</organism>
<dbReference type="PANTHER" id="PTHR12411">
    <property type="entry name" value="CYSTEINE PROTEASE FAMILY C1-RELATED"/>
    <property type="match status" value="1"/>
</dbReference>
<sequence>MFRFMPAVRNQGKCGSCWAFSVVSALEYWNAKRGKRLQFSEQDLVDCNTRNKACNGGNPYFAFEYIKHSGISDGRRYKYAEQRQSCRKSQFPSILQIKRFCTGTLNGDENALKSVVANYGPVVVLIRTSNTDFDFYKRGIYDDPKCGSDKRLVDHAVTLVGYGTDSRYGDYWLIRNSWGTSWGENVRKLRFINNN</sequence>
<dbReference type="CDD" id="cd02248">
    <property type="entry name" value="Peptidase_C1A"/>
    <property type="match status" value="1"/>
</dbReference>
<dbReference type="PROSITE" id="PS00639">
    <property type="entry name" value="THIOL_PROTEASE_HIS"/>
    <property type="match status" value="1"/>
</dbReference>
<dbReference type="GO" id="GO:0008234">
    <property type="term" value="F:cysteine-type peptidase activity"/>
    <property type="evidence" value="ECO:0007669"/>
    <property type="project" value="UniProtKB-KW"/>
</dbReference>
<dbReference type="InterPro" id="IPR039417">
    <property type="entry name" value="Peptidase_C1A_papain-like"/>
</dbReference>
<dbReference type="InterPro" id="IPR000169">
    <property type="entry name" value="Pept_cys_AS"/>
</dbReference>
<evidence type="ECO:0000313" key="7">
    <source>
        <dbReference type="Proteomes" id="UP000183832"/>
    </source>
</evidence>
<dbReference type="InterPro" id="IPR013128">
    <property type="entry name" value="Peptidase_C1A"/>
</dbReference>
<dbReference type="InterPro" id="IPR025660">
    <property type="entry name" value="Pept_his_AS"/>
</dbReference>
<dbReference type="OrthoDB" id="7852805at2759"/>
<keyword evidence="4" id="KW-0788">Thiol protease</keyword>
<dbReference type="STRING" id="568069.A0A1J1IM45"/>
<feature type="domain" description="Peptidase C1A papain C-terminal" evidence="5">
    <location>
        <begin position="3"/>
        <end position="192"/>
    </location>
</feature>
<dbReference type="Pfam" id="PF00112">
    <property type="entry name" value="Peptidase_C1"/>
    <property type="match status" value="1"/>
</dbReference>
<dbReference type="Proteomes" id="UP000183832">
    <property type="component" value="Unassembled WGS sequence"/>
</dbReference>
<dbReference type="PROSITE" id="PS00139">
    <property type="entry name" value="THIOL_PROTEASE_CYS"/>
    <property type="match status" value="1"/>
</dbReference>
<keyword evidence="2" id="KW-0645">Protease</keyword>
<dbReference type="Gene3D" id="3.90.70.10">
    <property type="entry name" value="Cysteine proteinases"/>
    <property type="match status" value="1"/>
</dbReference>
<dbReference type="GO" id="GO:0006508">
    <property type="term" value="P:proteolysis"/>
    <property type="evidence" value="ECO:0007669"/>
    <property type="project" value="UniProtKB-KW"/>
</dbReference>
<dbReference type="AlphaFoldDB" id="A0A1J1IM45"/>
<dbReference type="EMBL" id="CVRI01000055">
    <property type="protein sequence ID" value="CRL01319.1"/>
    <property type="molecule type" value="Genomic_DNA"/>
</dbReference>
<dbReference type="InterPro" id="IPR000668">
    <property type="entry name" value="Peptidase_C1A_C"/>
</dbReference>
<dbReference type="SUPFAM" id="SSF54001">
    <property type="entry name" value="Cysteine proteinases"/>
    <property type="match status" value="1"/>
</dbReference>
<protein>
    <submittedName>
        <fullName evidence="6">CLUMA_CG014511, isoform A</fullName>
    </submittedName>
</protein>
<comment type="similarity">
    <text evidence="1">Belongs to the peptidase C1 family.</text>
</comment>
<reference evidence="6 7" key="1">
    <citation type="submission" date="2015-04" db="EMBL/GenBank/DDBJ databases">
        <authorList>
            <person name="Syromyatnikov M.Y."/>
            <person name="Popov V.N."/>
        </authorList>
    </citation>
    <scope>NUCLEOTIDE SEQUENCE [LARGE SCALE GENOMIC DNA]</scope>
</reference>
<proteinExistence type="inferred from homology"/>
<keyword evidence="3" id="KW-0378">Hydrolase</keyword>
<dbReference type="SMART" id="SM00645">
    <property type="entry name" value="Pept_C1"/>
    <property type="match status" value="1"/>
</dbReference>
<evidence type="ECO:0000256" key="1">
    <source>
        <dbReference type="ARBA" id="ARBA00008455"/>
    </source>
</evidence>